<dbReference type="OrthoDB" id="2104739at2759"/>
<gene>
    <name evidence="1" type="ORF">N7469_011349</name>
</gene>
<dbReference type="RefSeq" id="XP_056495318.1">
    <property type="nucleotide sequence ID" value="XM_056650254.1"/>
</dbReference>
<dbReference type="EMBL" id="JAPQKT010000010">
    <property type="protein sequence ID" value="KAJ5217724.1"/>
    <property type="molecule type" value="Genomic_DNA"/>
</dbReference>
<reference evidence="1" key="1">
    <citation type="submission" date="2022-11" db="EMBL/GenBank/DDBJ databases">
        <authorList>
            <person name="Petersen C."/>
        </authorList>
    </citation>
    <scope>NUCLEOTIDE SEQUENCE</scope>
    <source>
        <strain evidence="1">IBT 23319</strain>
    </source>
</reference>
<evidence type="ECO:0000313" key="2">
    <source>
        <dbReference type="Proteomes" id="UP001147733"/>
    </source>
</evidence>
<proteinExistence type="predicted"/>
<dbReference type="Proteomes" id="UP001147733">
    <property type="component" value="Unassembled WGS sequence"/>
</dbReference>
<dbReference type="GeneID" id="81389421"/>
<keyword evidence="2" id="KW-1185">Reference proteome</keyword>
<comment type="caution">
    <text evidence="1">The sequence shown here is derived from an EMBL/GenBank/DDBJ whole genome shotgun (WGS) entry which is preliminary data.</text>
</comment>
<dbReference type="AlphaFoldDB" id="A0A9W9NDA9"/>
<name>A0A9W9NDA9_PENCI</name>
<protein>
    <submittedName>
        <fullName evidence="1">Uncharacterized protein</fullName>
    </submittedName>
</protein>
<accession>A0A9W9NDA9</accession>
<sequence>MAPKMSTRRILSQRLNSYRSLDANDNTSTFLMDFFSVLETDSQRNLEADVSGCADDTTVRQLAESI</sequence>
<organism evidence="1 2">
    <name type="scientific">Penicillium citrinum</name>
    <dbReference type="NCBI Taxonomy" id="5077"/>
    <lineage>
        <taxon>Eukaryota</taxon>
        <taxon>Fungi</taxon>
        <taxon>Dikarya</taxon>
        <taxon>Ascomycota</taxon>
        <taxon>Pezizomycotina</taxon>
        <taxon>Eurotiomycetes</taxon>
        <taxon>Eurotiomycetidae</taxon>
        <taxon>Eurotiales</taxon>
        <taxon>Aspergillaceae</taxon>
        <taxon>Penicillium</taxon>
    </lineage>
</organism>
<reference evidence="1" key="2">
    <citation type="journal article" date="2023" name="IMA Fungus">
        <title>Comparative genomic study of the Penicillium genus elucidates a diverse pangenome and 15 lateral gene transfer events.</title>
        <authorList>
            <person name="Petersen C."/>
            <person name="Sorensen T."/>
            <person name="Nielsen M.R."/>
            <person name="Sondergaard T.E."/>
            <person name="Sorensen J.L."/>
            <person name="Fitzpatrick D.A."/>
            <person name="Frisvad J.C."/>
            <person name="Nielsen K.L."/>
        </authorList>
    </citation>
    <scope>NUCLEOTIDE SEQUENCE</scope>
    <source>
        <strain evidence="1">IBT 23319</strain>
    </source>
</reference>
<evidence type="ECO:0000313" key="1">
    <source>
        <dbReference type="EMBL" id="KAJ5217724.1"/>
    </source>
</evidence>